<dbReference type="FunFam" id="1.10.287.80:FF:000003">
    <property type="entry name" value="ATP synthase gamma chain, chloroplastic"/>
    <property type="match status" value="1"/>
</dbReference>
<name>A0A1F5VTF3_9BACT</name>
<dbReference type="CDD" id="cd12151">
    <property type="entry name" value="F1-ATPase_gamma"/>
    <property type="match status" value="1"/>
</dbReference>
<dbReference type="GO" id="GO:0005886">
    <property type="term" value="C:plasma membrane"/>
    <property type="evidence" value="ECO:0007669"/>
    <property type="project" value="UniProtKB-SubCell"/>
</dbReference>
<gene>
    <name evidence="11" type="primary">atpG</name>
    <name evidence="12" type="ORF">A2Y62_20025</name>
</gene>
<keyword evidence="6 11" id="KW-0406">Ion transport</keyword>
<dbReference type="Gene3D" id="1.10.287.80">
    <property type="entry name" value="ATP synthase, gamma subunit, helix hairpin domain"/>
    <property type="match status" value="1"/>
</dbReference>
<dbReference type="SUPFAM" id="SSF52943">
    <property type="entry name" value="ATP synthase (F1-ATPase), gamma subunit"/>
    <property type="match status" value="1"/>
</dbReference>
<dbReference type="EMBL" id="MFGW01000086">
    <property type="protein sequence ID" value="OGF66645.1"/>
    <property type="molecule type" value="Genomic_DNA"/>
</dbReference>
<comment type="caution">
    <text evidence="12">The sequence shown here is derived from an EMBL/GenBank/DDBJ whole genome shotgun (WGS) entry which is preliminary data.</text>
</comment>
<evidence type="ECO:0000313" key="13">
    <source>
        <dbReference type="Proteomes" id="UP000178943"/>
    </source>
</evidence>
<keyword evidence="5 11" id="KW-0375">Hydrogen ion transport</keyword>
<evidence type="ECO:0000256" key="1">
    <source>
        <dbReference type="ARBA" id="ARBA00003456"/>
    </source>
</evidence>
<evidence type="ECO:0000256" key="10">
    <source>
        <dbReference type="ARBA" id="ARBA00060385"/>
    </source>
</evidence>
<evidence type="ECO:0000256" key="11">
    <source>
        <dbReference type="HAMAP-Rule" id="MF_00815"/>
    </source>
</evidence>
<dbReference type="GO" id="GO:0042777">
    <property type="term" value="P:proton motive force-driven plasma membrane ATP synthesis"/>
    <property type="evidence" value="ECO:0007669"/>
    <property type="project" value="UniProtKB-UniRule"/>
</dbReference>
<comment type="function">
    <text evidence="1 11">Produces ATP from ADP in the presence of a proton gradient across the membrane. The gamma chain is believed to be important in regulating ATPase activity and the flow of protons through the CF(0) complex.</text>
</comment>
<evidence type="ECO:0000256" key="9">
    <source>
        <dbReference type="ARBA" id="ARBA00023310"/>
    </source>
</evidence>
<keyword evidence="9 11" id="KW-0066">ATP synthesis</keyword>
<organism evidence="12 13">
    <name type="scientific">Candidatus Fischerbacteria bacterium RBG_13_37_8</name>
    <dbReference type="NCBI Taxonomy" id="1817863"/>
    <lineage>
        <taxon>Bacteria</taxon>
        <taxon>Candidatus Fischeribacteriota</taxon>
    </lineage>
</organism>
<dbReference type="PRINTS" id="PR00126">
    <property type="entry name" value="ATPASEGAMMA"/>
</dbReference>
<evidence type="ECO:0000256" key="6">
    <source>
        <dbReference type="ARBA" id="ARBA00023065"/>
    </source>
</evidence>
<evidence type="ECO:0000313" key="12">
    <source>
        <dbReference type="EMBL" id="OGF66645.1"/>
    </source>
</evidence>
<evidence type="ECO:0000256" key="3">
    <source>
        <dbReference type="ARBA" id="ARBA00007681"/>
    </source>
</evidence>
<reference evidence="12 13" key="1">
    <citation type="journal article" date="2016" name="Nat. Commun.">
        <title>Thousands of microbial genomes shed light on interconnected biogeochemical processes in an aquifer system.</title>
        <authorList>
            <person name="Anantharaman K."/>
            <person name="Brown C.T."/>
            <person name="Hug L.A."/>
            <person name="Sharon I."/>
            <person name="Castelle C.J."/>
            <person name="Probst A.J."/>
            <person name="Thomas B.C."/>
            <person name="Singh A."/>
            <person name="Wilkins M.J."/>
            <person name="Karaoz U."/>
            <person name="Brodie E.L."/>
            <person name="Williams K.H."/>
            <person name="Hubbard S.S."/>
            <person name="Banfield J.F."/>
        </authorList>
    </citation>
    <scope>NUCLEOTIDE SEQUENCE [LARGE SCALE GENOMIC DNA]</scope>
</reference>
<dbReference type="GO" id="GO:0005524">
    <property type="term" value="F:ATP binding"/>
    <property type="evidence" value="ECO:0007669"/>
    <property type="project" value="UniProtKB-UniRule"/>
</dbReference>
<evidence type="ECO:0000256" key="5">
    <source>
        <dbReference type="ARBA" id="ARBA00022781"/>
    </source>
</evidence>
<evidence type="ECO:0000256" key="7">
    <source>
        <dbReference type="ARBA" id="ARBA00023136"/>
    </source>
</evidence>
<evidence type="ECO:0000256" key="4">
    <source>
        <dbReference type="ARBA" id="ARBA00022448"/>
    </source>
</evidence>
<comment type="similarity">
    <text evidence="3 11">Belongs to the ATPase gamma chain family.</text>
</comment>
<proteinExistence type="inferred from homology"/>
<accession>A0A1F5VTF3</accession>
<keyword evidence="4 11" id="KW-0813">Transport</keyword>
<dbReference type="NCBIfam" id="TIGR01146">
    <property type="entry name" value="ATPsyn_F1gamma"/>
    <property type="match status" value="1"/>
</dbReference>
<dbReference type="GO" id="GO:0009579">
    <property type="term" value="C:thylakoid"/>
    <property type="evidence" value="ECO:0007669"/>
    <property type="project" value="UniProtKB-SubCell"/>
</dbReference>
<dbReference type="HAMAP" id="MF_00815">
    <property type="entry name" value="ATP_synth_gamma_bact"/>
    <property type="match status" value="1"/>
</dbReference>
<keyword evidence="11" id="KW-1003">Cell membrane</keyword>
<comment type="subcellular location">
    <subcellularLocation>
        <location evidence="11">Cell membrane</location>
        <topology evidence="11">Peripheral membrane protein</topology>
    </subcellularLocation>
    <subcellularLocation>
        <location evidence="2">Membrane</location>
        <topology evidence="2">Peripheral membrane protein</topology>
    </subcellularLocation>
    <subcellularLocation>
        <location evidence="10">Thylakoid</location>
    </subcellularLocation>
</comment>
<dbReference type="PANTHER" id="PTHR11693:SF22">
    <property type="entry name" value="ATP SYNTHASE SUBUNIT GAMMA, MITOCHONDRIAL"/>
    <property type="match status" value="1"/>
</dbReference>
<evidence type="ECO:0000256" key="2">
    <source>
        <dbReference type="ARBA" id="ARBA00004170"/>
    </source>
</evidence>
<sequence>MPVLIDLRRRIRSVRSTRQLTRAMKLVAAAKVKKAQEQIFKSRPYAKKMIEVLSSLATRANPDEHPLLKIKGDQNIDLLVITADKGLCGAFNSNIIKQAVTFMEENKNKNVRLHLIGKKGYDFFRKRRYNIKSHQINIFRKITFKHAIDLSHNIIASYTEGNLDALYLLYNEYKSALQQNIIIEKLLPIERLKLPEKETAIDYIYEPEAYVIFDILLPHFIEIEIYHALLESSAAEHAARMAAMELATKNAEEMIDRLTLVMNKIRQASITKDIIEIVGAAEAL</sequence>
<protein>
    <recommendedName>
        <fullName evidence="11">ATP synthase gamma chain</fullName>
    </recommendedName>
    <alternativeName>
        <fullName evidence="11">ATP synthase F1 sector gamma subunit</fullName>
    </alternativeName>
    <alternativeName>
        <fullName evidence="11">F-ATPase gamma subunit</fullName>
    </alternativeName>
</protein>
<dbReference type="AlphaFoldDB" id="A0A1F5VTF3"/>
<evidence type="ECO:0000256" key="8">
    <source>
        <dbReference type="ARBA" id="ARBA00023196"/>
    </source>
</evidence>
<dbReference type="Pfam" id="PF00231">
    <property type="entry name" value="ATP-synt"/>
    <property type="match status" value="1"/>
</dbReference>
<comment type="subunit">
    <text evidence="11">F-type ATPases have 2 components, CF(1) - the catalytic core - and CF(0) - the membrane proton channel. CF(1) has five subunits: alpha(3), beta(3), gamma(1), delta(1), epsilon(1). CF(0) has three main subunits: a, b and c.</text>
</comment>
<dbReference type="Gene3D" id="3.40.1380.10">
    <property type="match status" value="1"/>
</dbReference>
<keyword evidence="7 11" id="KW-0472">Membrane</keyword>
<dbReference type="GO" id="GO:0045259">
    <property type="term" value="C:proton-transporting ATP synthase complex"/>
    <property type="evidence" value="ECO:0007669"/>
    <property type="project" value="UniProtKB-KW"/>
</dbReference>
<dbReference type="PANTHER" id="PTHR11693">
    <property type="entry name" value="ATP SYNTHASE GAMMA CHAIN"/>
    <property type="match status" value="1"/>
</dbReference>
<dbReference type="STRING" id="1817863.A2Y62_20025"/>
<keyword evidence="8 11" id="KW-0139">CF(1)</keyword>
<dbReference type="GO" id="GO:0046933">
    <property type="term" value="F:proton-transporting ATP synthase activity, rotational mechanism"/>
    <property type="evidence" value="ECO:0007669"/>
    <property type="project" value="UniProtKB-UniRule"/>
</dbReference>
<dbReference type="InterPro" id="IPR000131">
    <property type="entry name" value="ATP_synth_F1_gsu"/>
</dbReference>
<dbReference type="Proteomes" id="UP000178943">
    <property type="component" value="Unassembled WGS sequence"/>
</dbReference>
<dbReference type="InterPro" id="IPR035968">
    <property type="entry name" value="ATP_synth_F1_ATPase_gsu"/>
</dbReference>